<comment type="caution">
    <text evidence="2">The sequence shown here is derived from an EMBL/GenBank/DDBJ whole genome shotgun (WGS) entry which is preliminary data.</text>
</comment>
<sequence length="717" mass="77960">MTTPTFLDEDAHRAELKLLARFLLHRLATKSERDALWRAGGLAEGQVAQTDLESELASITASTEEGDREQACESVAALVARGMLRTRVQKQTGTSLQEEQRKWISNNISAHSSTVHRARAIWMSEAGLADEHQRKIYDHALASAIAGTTGENQPGREPETTPNHSEKEDPVMLDPTNLREAILTRFKFNLAGLPASLRNIENQKIFLDAVIQSVALLGHEPVPDGEPDDNLEAMVWSSATAGLLLLDGHYDPRDGRFFQKVQKAVAELSGSAVETNSVEIDGHGVNMFAPDKANTQKIAVFFKTETALREKGGRRDKLFLQSLASTSRKMIDRYDDHGGDVEHMGSLAAAAYDTHVSVASGGGSNEGVANVELPPLHDPNGYNDEIEPDNIRAVSTIYVSHQLEFMIKACMRIVDLFTAGLLPIAASESNVRAIDDLAWNRDDFLDESARRSVQARVLGAPGGQIAFDQQPNAEFNMLLMRVVSAVAEFEREQNIITHFDNAARGVRFQVTSGEFVRKAIRDFAANASLRGWAGTAFTAERLSDHIKAVMKVLNLPAVKTAFGVTTPWQVVERVSQREFGITVNTVLHRTLAVETQNIMRIIADNHTVWSGSPLGKPLFSIGQDGEGDLSMQATHELMVASQHFRAVTGLGDAQLSEFSEPEAATAVPSLPDIGGMGGGMGGSVPGVNMDAVAQLQQMANSGTTDPDQVMALLRTMN</sequence>
<keyword evidence="3" id="KW-1185">Reference proteome</keyword>
<gene>
    <name evidence="2" type="ORF">GCM10022404_28180</name>
</gene>
<evidence type="ECO:0000256" key="1">
    <source>
        <dbReference type="SAM" id="MobiDB-lite"/>
    </source>
</evidence>
<dbReference type="EMBL" id="BAABDF010000007">
    <property type="protein sequence ID" value="GAA3876811.1"/>
    <property type="molecule type" value="Genomic_DNA"/>
</dbReference>
<reference evidence="3" key="1">
    <citation type="journal article" date="2019" name="Int. J. Syst. Evol. Microbiol.">
        <title>The Global Catalogue of Microorganisms (GCM) 10K type strain sequencing project: providing services to taxonomists for standard genome sequencing and annotation.</title>
        <authorList>
            <consortium name="The Broad Institute Genomics Platform"/>
            <consortium name="The Broad Institute Genome Sequencing Center for Infectious Disease"/>
            <person name="Wu L."/>
            <person name="Ma J."/>
        </authorList>
    </citation>
    <scope>NUCLEOTIDE SEQUENCE [LARGE SCALE GENOMIC DNA]</scope>
    <source>
        <strain evidence="3">JCM 17190</strain>
    </source>
</reference>
<evidence type="ECO:0000313" key="3">
    <source>
        <dbReference type="Proteomes" id="UP001399917"/>
    </source>
</evidence>
<feature type="region of interest" description="Disordered" evidence="1">
    <location>
        <begin position="147"/>
        <end position="172"/>
    </location>
</feature>
<dbReference type="RefSeq" id="WP_344848143.1">
    <property type="nucleotide sequence ID" value="NZ_BAABDF010000007.1"/>
</dbReference>
<feature type="compositionally biased region" description="Basic and acidic residues" evidence="1">
    <location>
        <begin position="154"/>
        <end position="170"/>
    </location>
</feature>
<protein>
    <recommendedName>
        <fullName evidence="4">Bacteriophage head to tail connecting protein</fullName>
    </recommendedName>
</protein>
<evidence type="ECO:0000313" key="2">
    <source>
        <dbReference type="EMBL" id="GAA3876811.1"/>
    </source>
</evidence>
<name>A0ABP7KIL8_9RHOB</name>
<dbReference type="Proteomes" id="UP001399917">
    <property type="component" value="Unassembled WGS sequence"/>
</dbReference>
<proteinExistence type="predicted"/>
<evidence type="ECO:0008006" key="4">
    <source>
        <dbReference type="Google" id="ProtNLM"/>
    </source>
</evidence>
<accession>A0ABP7KIL8</accession>
<organism evidence="2 3">
    <name type="scientific">Celeribacter arenosi</name>
    <dbReference type="NCBI Taxonomy" id="792649"/>
    <lineage>
        <taxon>Bacteria</taxon>
        <taxon>Pseudomonadati</taxon>
        <taxon>Pseudomonadota</taxon>
        <taxon>Alphaproteobacteria</taxon>
        <taxon>Rhodobacterales</taxon>
        <taxon>Roseobacteraceae</taxon>
        <taxon>Celeribacter</taxon>
    </lineage>
</organism>